<dbReference type="NCBIfam" id="TIGR00171">
    <property type="entry name" value="leuD"/>
    <property type="match status" value="1"/>
</dbReference>
<dbReference type="PANTHER" id="PTHR43345:SF5">
    <property type="entry name" value="3-ISOPROPYLMALATE DEHYDRATASE SMALL SUBUNIT"/>
    <property type="match status" value="1"/>
</dbReference>
<gene>
    <name evidence="14" type="primary">leuD</name>
    <name evidence="14" type="ORF">ACFQE9_15010</name>
</gene>
<accession>A0ABD5V069</accession>
<dbReference type="InterPro" id="IPR004431">
    <property type="entry name" value="3-IsopropMal_deHydase_ssu"/>
</dbReference>
<reference evidence="14 15" key="1">
    <citation type="journal article" date="2019" name="Int. J. Syst. Evol. Microbiol.">
        <title>The Global Catalogue of Microorganisms (GCM) 10K type strain sequencing project: providing services to taxonomists for standard genome sequencing and annotation.</title>
        <authorList>
            <consortium name="The Broad Institute Genomics Platform"/>
            <consortium name="The Broad Institute Genome Sequencing Center for Infectious Disease"/>
            <person name="Wu L."/>
            <person name="Ma J."/>
        </authorList>
    </citation>
    <scope>NUCLEOTIDE SEQUENCE [LARGE SCALE GENOMIC DNA]</scope>
    <source>
        <strain evidence="14 15">SKJ47</strain>
    </source>
</reference>
<feature type="compositionally biased region" description="Acidic residues" evidence="12">
    <location>
        <begin position="223"/>
        <end position="234"/>
    </location>
</feature>
<keyword evidence="9" id="KW-0028">Amino-acid biosynthesis</keyword>
<dbReference type="InterPro" id="IPR000573">
    <property type="entry name" value="AconitaseA/IPMdHydase_ssu_swvl"/>
</dbReference>
<dbReference type="SUPFAM" id="SSF52016">
    <property type="entry name" value="LeuD/IlvD-like"/>
    <property type="match status" value="1"/>
</dbReference>
<comment type="function">
    <text evidence="2">Catalyzes the isomerization between 2-isopropylmalate and 3-isopropylmalate, via the formation of 2-isopropylmaleate.</text>
</comment>
<evidence type="ECO:0000256" key="7">
    <source>
        <dbReference type="ARBA" id="ARBA00011998"/>
    </source>
</evidence>
<name>A0ABD5V069_9EURY</name>
<evidence type="ECO:0000313" key="14">
    <source>
        <dbReference type="EMBL" id="MFC6893901.1"/>
    </source>
</evidence>
<evidence type="ECO:0000256" key="2">
    <source>
        <dbReference type="ARBA" id="ARBA00002695"/>
    </source>
</evidence>
<evidence type="ECO:0000256" key="1">
    <source>
        <dbReference type="ARBA" id="ARBA00000491"/>
    </source>
</evidence>
<feature type="region of interest" description="Disordered" evidence="12">
    <location>
        <begin position="210"/>
        <end position="234"/>
    </location>
</feature>
<dbReference type="EMBL" id="JBHSXL010000015">
    <property type="protein sequence ID" value="MFC6893901.1"/>
    <property type="molecule type" value="Genomic_DNA"/>
</dbReference>
<feature type="domain" description="Aconitase A/isopropylmalate dehydratase small subunit swivel" evidence="13">
    <location>
        <begin position="21"/>
        <end position="139"/>
    </location>
</feature>
<evidence type="ECO:0000256" key="12">
    <source>
        <dbReference type="SAM" id="MobiDB-lite"/>
    </source>
</evidence>
<comment type="similarity">
    <text evidence="5">Belongs to the LeuD family. LeuD type 2 subfamily.</text>
</comment>
<dbReference type="Gene3D" id="3.20.19.10">
    <property type="entry name" value="Aconitase, domain 4"/>
    <property type="match status" value="1"/>
</dbReference>
<evidence type="ECO:0000256" key="11">
    <source>
        <dbReference type="ARBA" id="ARBA00023304"/>
    </source>
</evidence>
<evidence type="ECO:0000313" key="15">
    <source>
        <dbReference type="Proteomes" id="UP001596296"/>
    </source>
</evidence>
<evidence type="ECO:0000256" key="6">
    <source>
        <dbReference type="ARBA" id="ARBA00011271"/>
    </source>
</evidence>
<evidence type="ECO:0000256" key="10">
    <source>
        <dbReference type="ARBA" id="ARBA00023239"/>
    </source>
</evidence>
<dbReference type="EC" id="4.2.1.33" evidence="7"/>
<keyword evidence="11" id="KW-0100">Branched-chain amino acid biosynthesis</keyword>
<dbReference type="RefSeq" id="WP_379746542.1">
    <property type="nucleotide sequence ID" value="NZ_JBHSVN010000001.1"/>
</dbReference>
<dbReference type="InterPro" id="IPR050075">
    <property type="entry name" value="LeuD"/>
</dbReference>
<evidence type="ECO:0000259" key="13">
    <source>
        <dbReference type="Pfam" id="PF00694"/>
    </source>
</evidence>
<keyword evidence="10 14" id="KW-0456">Lyase</keyword>
<sequence>MSGSDVEIDHEGFAEGEAPAEKVTAVSGTGIPVRGNDIDTDQIIPARFMKVVTFDGLGQFAFFDQRFDDEDEEKDHPFNEEQYQGANVLVVNANFGCGSSREHAPQALMRWGIDAVVGESFAEIFAGNCLALGIPTVTADQADIEALQDYVEEHPDAEIDVDVENERVVYDDEEIDATVNDAQRKALVEGVWDTTALMGANANAVRETARSLPYVPEDHVSSPDEDADAAAGDD</sequence>
<dbReference type="InterPro" id="IPR033940">
    <property type="entry name" value="IPMI_Swivel"/>
</dbReference>
<dbReference type="InterPro" id="IPR015928">
    <property type="entry name" value="Aconitase/3IPM_dehydase_swvl"/>
</dbReference>
<keyword evidence="15" id="KW-1185">Reference proteome</keyword>
<protein>
    <recommendedName>
        <fullName evidence="7">3-isopropylmalate dehydratase</fullName>
        <ecNumber evidence="7">4.2.1.33</ecNumber>
    </recommendedName>
</protein>
<evidence type="ECO:0000256" key="8">
    <source>
        <dbReference type="ARBA" id="ARBA00022430"/>
    </source>
</evidence>
<keyword evidence="8" id="KW-0432">Leucine biosynthesis</keyword>
<dbReference type="CDD" id="cd01577">
    <property type="entry name" value="IPMI_Swivel"/>
    <property type="match status" value="1"/>
</dbReference>
<dbReference type="Proteomes" id="UP001596296">
    <property type="component" value="Unassembled WGS sequence"/>
</dbReference>
<dbReference type="GO" id="GO:0003861">
    <property type="term" value="F:3-isopropylmalate dehydratase activity"/>
    <property type="evidence" value="ECO:0007669"/>
    <property type="project" value="UniProtKB-EC"/>
</dbReference>
<dbReference type="Pfam" id="PF00694">
    <property type="entry name" value="Aconitase_C"/>
    <property type="match status" value="1"/>
</dbReference>
<dbReference type="PANTHER" id="PTHR43345">
    <property type="entry name" value="3-ISOPROPYLMALATE DEHYDRATASE SMALL SUBUNIT 2-RELATED-RELATED"/>
    <property type="match status" value="1"/>
</dbReference>
<feature type="region of interest" description="Disordered" evidence="12">
    <location>
        <begin position="1"/>
        <end position="30"/>
    </location>
</feature>
<proteinExistence type="inferred from homology"/>
<organism evidence="14 15">
    <name type="scientific">Halopenitus salinus</name>
    <dbReference type="NCBI Taxonomy" id="1198295"/>
    <lineage>
        <taxon>Archaea</taxon>
        <taxon>Methanobacteriati</taxon>
        <taxon>Methanobacteriota</taxon>
        <taxon>Stenosarchaea group</taxon>
        <taxon>Halobacteria</taxon>
        <taxon>Halobacteriales</taxon>
        <taxon>Haloferacaceae</taxon>
        <taxon>Halopenitus</taxon>
    </lineage>
</organism>
<dbReference type="GO" id="GO:0009098">
    <property type="term" value="P:L-leucine biosynthetic process"/>
    <property type="evidence" value="ECO:0007669"/>
    <property type="project" value="UniProtKB-KW"/>
</dbReference>
<comment type="similarity">
    <text evidence="4">Belongs to the LeuD family. LeuD type 1 subfamily.</text>
</comment>
<comment type="catalytic activity">
    <reaction evidence="1">
        <text>(2R,3S)-3-isopropylmalate = (2S)-2-isopropylmalate</text>
        <dbReference type="Rhea" id="RHEA:32287"/>
        <dbReference type="ChEBI" id="CHEBI:1178"/>
        <dbReference type="ChEBI" id="CHEBI:35121"/>
        <dbReference type="EC" id="4.2.1.33"/>
    </reaction>
</comment>
<dbReference type="AlphaFoldDB" id="A0ABD5V069"/>
<comment type="caution">
    <text evidence="14">The sequence shown here is derived from an EMBL/GenBank/DDBJ whole genome shotgun (WGS) entry which is preliminary data.</text>
</comment>
<comment type="pathway">
    <text evidence="3">Amino-acid biosynthesis; L-leucine biosynthesis; L-leucine from 3-methyl-2-oxobutanoate: step 2/4.</text>
</comment>
<evidence type="ECO:0000256" key="9">
    <source>
        <dbReference type="ARBA" id="ARBA00022605"/>
    </source>
</evidence>
<dbReference type="NCBIfam" id="NF002458">
    <property type="entry name" value="PRK01641.1"/>
    <property type="match status" value="1"/>
</dbReference>
<evidence type="ECO:0000256" key="3">
    <source>
        <dbReference type="ARBA" id="ARBA00004729"/>
    </source>
</evidence>
<evidence type="ECO:0000256" key="5">
    <source>
        <dbReference type="ARBA" id="ARBA00009869"/>
    </source>
</evidence>
<evidence type="ECO:0000256" key="4">
    <source>
        <dbReference type="ARBA" id="ARBA00009845"/>
    </source>
</evidence>
<comment type="subunit">
    <text evidence="6">Heterodimer of LeuC and LeuD.</text>
</comment>